<evidence type="ECO:0000313" key="3">
    <source>
        <dbReference type="EMBL" id="MFD2140706.1"/>
    </source>
</evidence>
<protein>
    <submittedName>
        <fullName evidence="3">Uncharacterized protein</fullName>
    </submittedName>
</protein>
<feature type="chain" id="PRO_5046322797" evidence="2">
    <location>
        <begin position="22"/>
        <end position="141"/>
    </location>
</feature>
<gene>
    <name evidence="3" type="ORF">ACFSNC_09875</name>
</gene>
<organism evidence="3 4">
    <name type="scientific">Ancylobacter oerskovii</name>
    <dbReference type="NCBI Taxonomy" id="459519"/>
    <lineage>
        <taxon>Bacteria</taxon>
        <taxon>Pseudomonadati</taxon>
        <taxon>Pseudomonadota</taxon>
        <taxon>Alphaproteobacteria</taxon>
        <taxon>Hyphomicrobiales</taxon>
        <taxon>Xanthobacteraceae</taxon>
        <taxon>Ancylobacter</taxon>
    </lineage>
</organism>
<feature type="compositionally biased region" description="Low complexity" evidence="1">
    <location>
        <begin position="90"/>
        <end position="105"/>
    </location>
</feature>
<sequence>MKTRILLLGVGLAAFATGAQAGPCTDRINSMEKSLSTTDAGSGPTQATPAPTSPPAAGVPKAGEVPGTGGTAGMNATVGNKATSPADVRAQTSGGTTAAQGGATSAKPLSDLLKQAKAADQAGDAAACTRALDEAQRLLPG</sequence>
<feature type="compositionally biased region" description="Low complexity" evidence="1">
    <location>
        <begin position="40"/>
        <end position="58"/>
    </location>
</feature>
<feature type="signal peptide" evidence="2">
    <location>
        <begin position="1"/>
        <end position="21"/>
    </location>
</feature>
<name>A0ABW4YX19_9HYPH</name>
<proteinExistence type="predicted"/>
<evidence type="ECO:0000256" key="2">
    <source>
        <dbReference type="SAM" id="SignalP"/>
    </source>
</evidence>
<accession>A0ABW4YX19</accession>
<evidence type="ECO:0000313" key="4">
    <source>
        <dbReference type="Proteomes" id="UP001597299"/>
    </source>
</evidence>
<keyword evidence="4" id="KW-1185">Reference proteome</keyword>
<keyword evidence="2" id="KW-0732">Signal</keyword>
<feature type="region of interest" description="Disordered" evidence="1">
    <location>
        <begin position="32"/>
        <end position="105"/>
    </location>
</feature>
<dbReference type="Proteomes" id="UP001597299">
    <property type="component" value="Unassembled WGS sequence"/>
</dbReference>
<reference evidence="4" key="1">
    <citation type="journal article" date="2019" name="Int. J. Syst. Evol. Microbiol.">
        <title>The Global Catalogue of Microorganisms (GCM) 10K type strain sequencing project: providing services to taxonomists for standard genome sequencing and annotation.</title>
        <authorList>
            <consortium name="The Broad Institute Genomics Platform"/>
            <consortium name="The Broad Institute Genome Sequencing Center for Infectious Disease"/>
            <person name="Wu L."/>
            <person name="Ma J."/>
        </authorList>
    </citation>
    <scope>NUCLEOTIDE SEQUENCE [LARGE SCALE GENOMIC DNA]</scope>
    <source>
        <strain evidence="4">CCM 7435</strain>
    </source>
</reference>
<dbReference type="RefSeq" id="WP_246548138.1">
    <property type="nucleotide sequence ID" value="NZ_JAHBGB010000002.1"/>
</dbReference>
<evidence type="ECO:0000256" key="1">
    <source>
        <dbReference type="SAM" id="MobiDB-lite"/>
    </source>
</evidence>
<comment type="caution">
    <text evidence="3">The sequence shown here is derived from an EMBL/GenBank/DDBJ whole genome shotgun (WGS) entry which is preliminary data.</text>
</comment>
<dbReference type="EMBL" id="JBHUHD010000001">
    <property type="protein sequence ID" value="MFD2140706.1"/>
    <property type="molecule type" value="Genomic_DNA"/>
</dbReference>